<dbReference type="EMBL" id="LFML01000044">
    <property type="protein sequence ID" value="KMO97671.1"/>
    <property type="molecule type" value="Genomic_DNA"/>
</dbReference>
<dbReference type="STRING" id="66430.ACS04_11630"/>
<feature type="transmembrane region" description="Helical" evidence="1">
    <location>
        <begin position="6"/>
        <end position="34"/>
    </location>
</feature>
<evidence type="ECO:0000256" key="1">
    <source>
        <dbReference type="SAM" id="Phobius"/>
    </source>
</evidence>
<keyword evidence="1" id="KW-0812">Transmembrane</keyword>
<keyword evidence="3" id="KW-1185">Reference proteome</keyword>
<dbReference type="AlphaFoldDB" id="A0A0J7AKK5"/>
<evidence type="ECO:0000313" key="3">
    <source>
        <dbReference type="Proteomes" id="UP000035932"/>
    </source>
</evidence>
<proteinExistence type="predicted"/>
<organism evidence="2 3">
    <name type="scientific">Streptomyces roseus</name>
    <dbReference type="NCBI Taxonomy" id="66430"/>
    <lineage>
        <taxon>Bacteria</taxon>
        <taxon>Bacillati</taxon>
        <taxon>Actinomycetota</taxon>
        <taxon>Actinomycetes</taxon>
        <taxon>Kitasatosporales</taxon>
        <taxon>Streptomycetaceae</taxon>
        <taxon>Streptomyces</taxon>
    </lineage>
</organism>
<keyword evidence="1" id="KW-1133">Transmembrane helix</keyword>
<comment type="caution">
    <text evidence="2">The sequence shown here is derived from an EMBL/GenBank/DDBJ whole genome shotgun (WGS) entry which is preliminary data.</text>
</comment>
<protein>
    <submittedName>
        <fullName evidence="2">Uncharacterized protein</fullName>
    </submittedName>
</protein>
<gene>
    <name evidence="2" type="ORF">ACS04_11630</name>
</gene>
<name>A0A0J7AKK5_9ACTN</name>
<evidence type="ECO:0000313" key="2">
    <source>
        <dbReference type="EMBL" id="KMO97671.1"/>
    </source>
</evidence>
<keyword evidence="1" id="KW-0472">Membrane</keyword>
<dbReference type="Proteomes" id="UP000035932">
    <property type="component" value="Unassembled WGS sequence"/>
</dbReference>
<accession>A0A0J7AKK5</accession>
<reference evidence="2 3" key="1">
    <citation type="submission" date="2015-06" db="EMBL/GenBank/DDBJ databases">
        <title>Recapitulation of the evolution of biosynthetic gene clusters reveals hidden chemical diversity on bacterial genomes.</title>
        <authorList>
            <person name="Cruz-Morales P."/>
            <person name="Martinez-Guerrero C."/>
            <person name="Morales-Escalante M.A."/>
            <person name="Yanez-Guerra L.A."/>
            <person name="Kopp J.F."/>
            <person name="Feldmann J."/>
            <person name="Ramos-Aboites H.E."/>
            <person name="Barona-Gomez F."/>
        </authorList>
    </citation>
    <scope>NUCLEOTIDE SEQUENCE [LARGE SCALE GENOMIC DNA]</scope>
    <source>
        <strain evidence="2 3">ATCC 31245</strain>
    </source>
</reference>
<sequence>MSRSPTGAAVAVTVAAVVVAAVLVAVVVVVVVVWESIAMATPSRPGKARGEWELILLVAPPGSRQGE</sequence>